<comment type="function">
    <text evidence="7">Required for vesicular transport between the endoplasmic reticulum and the Golgi apparatus.</text>
</comment>
<protein>
    <submittedName>
        <fullName evidence="9">Alpha-soluble NSF attachment protein</fullName>
    </submittedName>
</protein>
<dbReference type="GO" id="GO:0031201">
    <property type="term" value="C:SNARE complex"/>
    <property type="evidence" value="ECO:0007669"/>
    <property type="project" value="TreeGrafter"/>
</dbReference>
<dbReference type="EMBL" id="HBUF01312561">
    <property type="protein sequence ID" value="CAG6693446.1"/>
    <property type="molecule type" value="Transcribed_RNA"/>
</dbReference>
<keyword evidence="3 7" id="KW-0813">Transport</keyword>
<comment type="subcellular location">
    <subcellularLocation>
        <location evidence="1 7">Membrane</location>
        <topology evidence="1 7">Peripheral membrane protein</topology>
    </subcellularLocation>
</comment>
<dbReference type="PRINTS" id="PR00448">
    <property type="entry name" value="NSFATTACHMNT"/>
</dbReference>
<dbReference type="GO" id="GO:0005483">
    <property type="term" value="F:soluble NSF attachment protein activity"/>
    <property type="evidence" value="ECO:0007669"/>
    <property type="project" value="UniProtKB-ARBA"/>
</dbReference>
<accession>A0A8D8TRK4</accession>
<reference evidence="9" key="1">
    <citation type="submission" date="2021-05" db="EMBL/GenBank/DDBJ databases">
        <authorList>
            <person name="Alioto T."/>
            <person name="Alioto T."/>
            <person name="Gomez Garrido J."/>
        </authorList>
    </citation>
    <scope>NUCLEOTIDE SEQUENCE</scope>
</reference>
<evidence type="ECO:0000313" key="9">
    <source>
        <dbReference type="EMBL" id="CAG6693445.1"/>
    </source>
</evidence>
<feature type="coiled-coil region" evidence="8">
    <location>
        <begin position="119"/>
        <end position="146"/>
    </location>
</feature>
<organism evidence="9">
    <name type="scientific">Cacopsylla melanoneura</name>
    <dbReference type="NCBI Taxonomy" id="428564"/>
    <lineage>
        <taxon>Eukaryota</taxon>
        <taxon>Metazoa</taxon>
        <taxon>Ecdysozoa</taxon>
        <taxon>Arthropoda</taxon>
        <taxon>Hexapoda</taxon>
        <taxon>Insecta</taxon>
        <taxon>Pterygota</taxon>
        <taxon>Neoptera</taxon>
        <taxon>Paraneoptera</taxon>
        <taxon>Hemiptera</taxon>
        <taxon>Sternorrhyncha</taxon>
        <taxon>Psylloidea</taxon>
        <taxon>Psyllidae</taxon>
        <taxon>Psyllinae</taxon>
        <taxon>Cacopsylla</taxon>
    </lineage>
</organism>
<dbReference type="EMBL" id="HBUF01120052">
    <property type="protein sequence ID" value="CAG6641973.1"/>
    <property type="molecule type" value="Transcribed_RNA"/>
</dbReference>
<evidence type="ECO:0000256" key="6">
    <source>
        <dbReference type="ARBA" id="ARBA00023136"/>
    </source>
</evidence>
<dbReference type="GO" id="GO:0006886">
    <property type="term" value="P:intracellular protein transport"/>
    <property type="evidence" value="ECO:0007669"/>
    <property type="project" value="UniProtKB-UniRule"/>
</dbReference>
<dbReference type="Pfam" id="PF14938">
    <property type="entry name" value="SNAP"/>
    <property type="match status" value="1"/>
</dbReference>
<dbReference type="InterPro" id="IPR000744">
    <property type="entry name" value="NSF_attach"/>
</dbReference>
<dbReference type="EMBL" id="HBUF01312560">
    <property type="protein sequence ID" value="CAG6693445.1"/>
    <property type="molecule type" value="Transcribed_RNA"/>
</dbReference>
<dbReference type="PANTHER" id="PTHR13768:SF8">
    <property type="entry name" value="ALPHA-SOLUBLE NSF ATTACHMENT PROTEIN"/>
    <property type="match status" value="1"/>
</dbReference>
<evidence type="ECO:0000256" key="3">
    <source>
        <dbReference type="ARBA" id="ARBA00022448"/>
    </source>
</evidence>
<keyword evidence="4 7" id="KW-0931">ER-Golgi transport</keyword>
<dbReference type="Gene3D" id="1.25.40.10">
    <property type="entry name" value="Tetratricopeptide repeat domain"/>
    <property type="match status" value="1"/>
</dbReference>
<dbReference type="GO" id="GO:0035494">
    <property type="term" value="P:SNARE complex disassembly"/>
    <property type="evidence" value="ECO:0007669"/>
    <property type="project" value="TreeGrafter"/>
</dbReference>
<dbReference type="InterPro" id="IPR011990">
    <property type="entry name" value="TPR-like_helical_dom_sf"/>
</dbReference>
<evidence type="ECO:0000256" key="1">
    <source>
        <dbReference type="ARBA" id="ARBA00004170"/>
    </source>
</evidence>
<keyword evidence="6 7" id="KW-0472">Membrane</keyword>
<comment type="similarity">
    <text evidence="2 7">Belongs to the SNAP family.</text>
</comment>
<dbReference type="GO" id="GO:0019905">
    <property type="term" value="F:syntaxin binding"/>
    <property type="evidence" value="ECO:0007669"/>
    <property type="project" value="TreeGrafter"/>
</dbReference>
<dbReference type="GO" id="GO:0005774">
    <property type="term" value="C:vacuolar membrane"/>
    <property type="evidence" value="ECO:0007669"/>
    <property type="project" value="TreeGrafter"/>
</dbReference>
<keyword evidence="8" id="KW-0175">Coiled coil</keyword>
<evidence type="ECO:0000256" key="4">
    <source>
        <dbReference type="ARBA" id="ARBA00022892"/>
    </source>
</evidence>
<dbReference type="PANTHER" id="PTHR13768">
    <property type="entry name" value="SOLUBLE NSF ATTACHMENT PROTEIN SNAP"/>
    <property type="match status" value="1"/>
</dbReference>
<dbReference type="EMBL" id="HBUF01120051">
    <property type="protein sequence ID" value="CAG6641971.1"/>
    <property type="molecule type" value="Transcribed_RNA"/>
</dbReference>
<keyword evidence="5 7" id="KW-0653">Protein transport</keyword>
<name>A0A8D8TRK4_9HEMI</name>
<evidence type="ECO:0000256" key="5">
    <source>
        <dbReference type="ARBA" id="ARBA00022927"/>
    </source>
</evidence>
<dbReference type="AlphaFoldDB" id="A0A8D8TRK4"/>
<evidence type="ECO:0000256" key="7">
    <source>
        <dbReference type="RuleBase" id="RU367013"/>
    </source>
</evidence>
<dbReference type="SUPFAM" id="SSF48452">
    <property type="entry name" value="TPR-like"/>
    <property type="match status" value="1"/>
</dbReference>
<sequence length="292" mass="33210">MADNDAKARQLVAEAEKKISSSSKGFFSQFKGGNKTEEAIDCFHRAGNLFKQAKKWSDGGNAFMQAGTLQLKNNNKHDAGLCFVDAANCYKKSNPGDAIKAIERAVEIHTDMGRFIMVAKHHESIAELYEKEMENQEKAIDHYQYAADCYAGEENKSSANKCLIKIANYSALIDHLDKAIKLFEQLGKAATENSLMKYNSKEYFFKASLCHLCIDLLNCQQALNRYVDLSPAFQDTREYKFLLKLIENLEEEDADAFTETVKEFDSISRLDQWYTSMLLKIKRQIQTGEDLR</sequence>
<evidence type="ECO:0000256" key="2">
    <source>
        <dbReference type="ARBA" id="ARBA00010050"/>
    </source>
</evidence>
<dbReference type="CDD" id="cd15832">
    <property type="entry name" value="SNAP"/>
    <property type="match status" value="1"/>
</dbReference>
<proteinExistence type="inferred from homology"/>
<dbReference type="FunFam" id="1.25.40.10:FF:000049">
    <property type="entry name" value="Alpha-soluble NSF attachment protein-like"/>
    <property type="match status" value="1"/>
</dbReference>
<evidence type="ECO:0000256" key="8">
    <source>
        <dbReference type="SAM" id="Coils"/>
    </source>
</evidence>